<dbReference type="GO" id="GO:0031012">
    <property type="term" value="C:extracellular matrix"/>
    <property type="evidence" value="ECO:0007669"/>
    <property type="project" value="TreeGrafter"/>
</dbReference>
<dbReference type="Proteomes" id="UP001378592">
    <property type="component" value="Unassembled WGS sequence"/>
</dbReference>
<evidence type="ECO:0000256" key="2">
    <source>
        <dbReference type="ARBA" id="ARBA00022729"/>
    </source>
</evidence>
<keyword evidence="5" id="KW-0812">Transmembrane</keyword>
<dbReference type="PANTHER" id="PTHR24373">
    <property type="entry name" value="SLIT RELATED LEUCINE-RICH REPEAT NEURONAL PROTEIN"/>
    <property type="match status" value="1"/>
</dbReference>
<reference evidence="6 7" key="1">
    <citation type="submission" date="2024-03" db="EMBL/GenBank/DDBJ databases">
        <title>The genome assembly and annotation of the cricket Gryllus longicercus Weissman &amp; Gray.</title>
        <authorList>
            <person name="Szrajer S."/>
            <person name="Gray D."/>
            <person name="Ylla G."/>
        </authorList>
    </citation>
    <scope>NUCLEOTIDE SEQUENCE [LARGE SCALE GENOMIC DNA]</scope>
    <source>
        <strain evidence="6">DAG 2021-001</strain>
        <tissue evidence="6">Whole body minus gut</tissue>
    </source>
</reference>
<evidence type="ECO:0000256" key="1">
    <source>
        <dbReference type="ARBA" id="ARBA00022614"/>
    </source>
</evidence>
<evidence type="ECO:0000313" key="7">
    <source>
        <dbReference type="Proteomes" id="UP001378592"/>
    </source>
</evidence>
<keyword evidence="5" id="KW-1133">Transmembrane helix</keyword>
<dbReference type="InterPro" id="IPR003591">
    <property type="entry name" value="Leu-rich_rpt_typical-subtyp"/>
</dbReference>
<proteinExistence type="predicted"/>
<comment type="caution">
    <text evidence="6">The sequence shown here is derived from an EMBL/GenBank/DDBJ whole genome shotgun (WGS) entry which is preliminary data.</text>
</comment>
<dbReference type="EMBL" id="JAZDUA010000011">
    <property type="protein sequence ID" value="KAK7873655.1"/>
    <property type="molecule type" value="Genomic_DNA"/>
</dbReference>
<dbReference type="InterPro" id="IPR001611">
    <property type="entry name" value="Leu-rich_rpt"/>
</dbReference>
<keyword evidence="1" id="KW-0433">Leucine-rich repeat</keyword>
<accession>A0AAN9VY39</accession>
<evidence type="ECO:0000256" key="4">
    <source>
        <dbReference type="SAM" id="MobiDB-lite"/>
    </source>
</evidence>
<dbReference type="InterPro" id="IPR050328">
    <property type="entry name" value="Dev_Immune_Receptor"/>
</dbReference>
<name>A0AAN9VY39_9ORTH</name>
<keyword evidence="2" id="KW-0732">Signal</keyword>
<dbReference type="GO" id="GO:0005615">
    <property type="term" value="C:extracellular space"/>
    <property type="evidence" value="ECO:0007669"/>
    <property type="project" value="TreeGrafter"/>
</dbReference>
<sequence>MKALGPRQSGLRGHCLLMRPARPPIKGVTSAGEAGERASGRAGERASGASGAGLPSQSVVAMRRAQLSRGPAPALATLAVLAALAVLSCVLAGGGGPGGRCVCTADTLECKGRNKTVVLADELCGRQVDKWELSRNRLSQLHFLPSPCHVAVLDVAFNRIQELHGPLQTCGDLFMLILSGNPLRALPDAAFQGMPHLSYLELDGAGIVTLSTNTFAGLSALYSLNLRGLGELRFLNASSNNLVRLQRGLFEDTQQLLGLNLSSNELSTLDEDLFVGLVHLRRLEVQGNRLTQVPLLQECCLHAHLVDLSRNNISAPDARRLRALLRLSHRLESDVRSNPVSRHALCAVLRAAGAGGVGACEAKGRCLCGRLRSCREPRECWPVVHLCEDACAADYEEWAWKKTDEDDDEKEATGFTSVTK</sequence>
<dbReference type="SUPFAM" id="SSF52058">
    <property type="entry name" value="L domain-like"/>
    <property type="match status" value="1"/>
</dbReference>
<dbReference type="PANTHER" id="PTHR24373:SF370">
    <property type="entry name" value="FISH-LIPS, ISOFORM E"/>
    <property type="match status" value="1"/>
</dbReference>
<feature type="compositionally biased region" description="Basic and acidic residues" evidence="4">
    <location>
        <begin position="34"/>
        <end position="44"/>
    </location>
</feature>
<keyword evidence="7" id="KW-1185">Reference proteome</keyword>
<feature type="region of interest" description="Disordered" evidence="4">
    <location>
        <begin position="21"/>
        <end position="54"/>
    </location>
</feature>
<dbReference type="AlphaFoldDB" id="A0AAN9VY39"/>
<dbReference type="Pfam" id="PF13855">
    <property type="entry name" value="LRR_8"/>
    <property type="match status" value="2"/>
</dbReference>
<dbReference type="InterPro" id="IPR032675">
    <property type="entry name" value="LRR_dom_sf"/>
</dbReference>
<organism evidence="6 7">
    <name type="scientific">Gryllus longicercus</name>
    <dbReference type="NCBI Taxonomy" id="2509291"/>
    <lineage>
        <taxon>Eukaryota</taxon>
        <taxon>Metazoa</taxon>
        <taxon>Ecdysozoa</taxon>
        <taxon>Arthropoda</taxon>
        <taxon>Hexapoda</taxon>
        <taxon>Insecta</taxon>
        <taxon>Pterygota</taxon>
        <taxon>Neoptera</taxon>
        <taxon>Polyneoptera</taxon>
        <taxon>Orthoptera</taxon>
        <taxon>Ensifera</taxon>
        <taxon>Gryllidea</taxon>
        <taxon>Grylloidea</taxon>
        <taxon>Gryllidae</taxon>
        <taxon>Gryllinae</taxon>
        <taxon>Gryllus</taxon>
    </lineage>
</organism>
<dbReference type="SMART" id="SM00369">
    <property type="entry name" value="LRR_TYP"/>
    <property type="match status" value="5"/>
</dbReference>
<dbReference type="Gene3D" id="3.80.10.10">
    <property type="entry name" value="Ribonuclease Inhibitor"/>
    <property type="match status" value="2"/>
</dbReference>
<keyword evidence="5" id="KW-0472">Membrane</keyword>
<keyword evidence="3" id="KW-0677">Repeat</keyword>
<evidence type="ECO:0000256" key="3">
    <source>
        <dbReference type="ARBA" id="ARBA00022737"/>
    </source>
</evidence>
<evidence type="ECO:0000313" key="6">
    <source>
        <dbReference type="EMBL" id="KAK7873655.1"/>
    </source>
</evidence>
<protein>
    <submittedName>
        <fullName evidence="6">Uncharacterized protein</fullName>
    </submittedName>
</protein>
<feature type="transmembrane region" description="Helical" evidence="5">
    <location>
        <begin position="72"/>
        <end position="94"/>
    </location>
</feature>
<gene>
    <name evidence="6" type="ORF">R5R35_009341</name>
</gene>
<evidence type="ECO:0000256" key="5">
    <source>
        <dbReference type="SAM" id="Phobius"/>
    </source>
</evidence>